<organism evidence="3 4">
    <name type="scientific">Actinoplanes italicus</name>
    <dbReference type="NCBI Taxonomy" id="113567"/>
    <lineage>
        <taxon>Bacteria</taxon>
        <taxon>Bacillati</taxon>
        <taxon>Actinomycetota</taxon>
        <taxon>Actinomycetes</taxon>
        <taxon>Micromonosporales</taxon>
        <taxon>Micromonosporaceae</taxon>
        <taxon>Actinoplanes</taxon>
    </lineage>
</organism>
<evidence type="ECO:0000313" key="3">
    <source>
        <dbReference type="EMBL" id="PRX19303.1"/>
    </source>
</evidence>
<dbReference type="InterPro" id="IPR002591">
    <property type="entry name" value="Phosphodiest/P_Trfase"/>
</dbReference>
<feature type="transmembrane region" description="Helical" evidence="2">
    <location>
        <begin position="44"/>
        <end position="64"/>
    </location>
</feature>
<dbReference type="InterPro" id="IPR017850">
    <property type="entry name" value="Alkaline_phosphatase_core_sf"/>
</dbReference>
<feature type="transmembrane region" description="Helical" evidence="2">
    <location>
        <begin position="70"/>
        <end position="92"/>
    </location>
</feature>
<keyword evidence="2" id="KW-1133">Transmembrane helix</keyword>
<name>A0A2T0K8T4_9ACTN</name>
<comment type="caution">
    <text evidence="3">The sequence shown here is derived from an EMBL/GenBank/DDBJ whole genome shotgun (WGS) entry which is preliminary data.</text>
</comment>
<dbReference type="Pfam" id="PF01663">
    <property type="entry name" value="Phosphodiest"/>
    <property type="match status" value="1"/>
</dbReference>
<evidence type="ECO:0000256" key="1">
    <source>
        <dbReference type="SAM" id="MobiDB-lite"/>
    </source>
</evidence>
<keyword evidence="2" id="KW-0472">Membrane</keyword>
<proteinExistence type="predicted"/>
<reference evidence="3 4" key="1">
    <citation type="submission" date="2018-03" db="EMBL/GenBank/DDBJ databases">
        <title>Genomic Encyclopedia of Archaeal and Bacterial Type Strains, Phase II (KMG-II): from individual species to whole genera.</title>
        <authorList>
            <person name="Goeker M."/>
        </authorList>
    </citation>
    <scope>NUCLEOTIDE SEQUENCE [LARGE SCALE GENOMIC DNA]</scope>
    <source>
        <strain evidence="3 4">DSM 43146</strain>
    </source>
</reference>
<feature type="transmembrane region" description="Helical" evidence="2">
    <location>
        <begin position="104"/>
        <end position="124"/>
    </location>
</feature>
<sequence>MASGRDVSPTLTAMTRALWTVLTGAVVTGLVIGLLPGISAEDGWAVLVAAILLGVFGAVLRPLLVSLLSAIGWAGVVAGWLVAQALLVWAALHLTPGVHVDGFWSAFWAAWLGAALMTAGSWLVTAGQPGVATRHLLRVNRHFRRSVPPDTTPGVIMIQIDGLSAPLARWAVEAGNLPTLGRWLRSGTHLLTEWHARLPATTPASQAGLLHGASDRVPAFRWYEKTTGRLVVTNHPADAALVESRGSDGRGLLADGGVSVGNVFSGDAPTSLLTMSTVPDRRSGPARYLSAYLLDPFGLTRSLVLTVGEIVTELHQARRQRLRQVEPRMRRDWRYVLLRGATNVLLRHLNLAVIAEQMMRGAPVVFCDFVDYDEIAHHAGPARPEALASLEGIDGVLATLEEVAASTPRPYHFVVLSDHGQSQGATFLQRYGVTLDELVKRLTAAGEVTAVDTGEQRGRAAALRAGLGRDEGERPGPADPARPEIVVAAGGNLALVYFARMAGRVTLEQIEERHPALLAGLTGHPGVGWVMVRSAVDGPVVLGRSGRRRLADGHVDGLDPLIGFGPHAVADLVRHDRLENTGDLLINSFWDPVAGEVAAFEELIGCHGGLGGDQDRPVLIHPRTFPVAGEPVGADEVHRLLCGWLEKVGCRNPDLIRRG</sequence>
<feature type="region of interest" description="Disordered" evidence="1">
    <location>
        <begin position="461"/>
        <end position="482"/>
    </location>
</feature>
<protein>
    <submittedName>
        <fullName evidence="3">Type I phosphodiesterase/nucleotide pyrophosphatase</fullName>
    </submittedName>
</protein>
<keyword evidence="4" id="KW-1185">Reference proteome</keyword>
<keyword evidence="2" id="KW-0812">Transmembrane</keyword>
<accession>A0A2T0K8T4</accession>
<feature type="transmembrane region" description="Helical" evidence="2">
    <location>
        <begin position="17"/>
        <end position="37"/>
    </location>
</feature>
<gene>
    <name evidence="3" type="ORF">CLV67_11055</name>
</gene>
<evidence type="ECO:0000313" key="4">
    <source>
        <dbReference type="Proteomes" id="UP000239415"/>
    </source>
</evidence>
<feature type="compositionally biased region" description="Basic and acidic residues" evidence="1">
    <location>
        <begin position="467"/>
        <end position="476"/>
    </location>
</feature>
<dbReference type="EMBL" id="PVMZ01000010">
    <property type="protein sequence ID" value="PRX19303.1"/>
    <property type="molecule type" value="Genomic_DNA"/>
</dbReference>
<dbReference type="AlphaFoldDB" id="A0A2T0K8T4"/>
<dbReference type="Pfam" id="PF04020">
    <property type="entry name" value="Phage_holin_4_2"/>
    <property type="match status" value="1"/>
</dbReference>
<dbReference type="Gene3D" id="3.40.720.10">
    <property type="entry name" value="Alkaline Phosphatase, subunit A"/>
    <property type="match status" value="1"/>
</dbReference>
<dbReference type="SUPFAM" id="SSF53649">
    <property type="entry name" value="Alkaline phosphatase-like"/>
    <property type="match status" value="1"/>
</dbReference>
<dbReference type="Proteomes" id="UP000239415">
    <property type="component" value="Unassembled WGS sequence"/>
</dbReference>
<dbReference type="InterPro" id="IPR007165">
    <property type="entry name" value="Phage_holin_4_2"/>
</dbReference>
<evidence type="ECO:0000256" key="2">
    <source>
        <dbReference type="SAM" id="Phobius"/>
    </source>
</evidence>